<evidence type="ECO:0000256" key="1">
    <source>
        <dbReference type="ARBA" id="ARBA00022452"/>
    </source>
</evidence>
<evidence type="ECO:0000256" key="4">
    <source>
        <dbReference type="SAM" id="SignalP"/>
    </source>
</evidence>
<dbReference type="eggNOG" id="COG2831">
    <property type="taxonomic scope" value="Bacteria"/>
</dbReference>
<dbReference type="GO" id="GO:0008320">
    <property type="term" value="F:protein transmembrane transporter activity"/>
    <property type="evidence" value="ECO:0007669"/>
    <property type="project" value="TreeGrafter"/>
</dbReference>
<keyword evidence="8" id="KW-1185">Reference proteome</keyword>
<dbReference type="HOGENOM" id="CLU_021521_2_0_5"/>
<evidence type="ECO:0000259" key="6">
    <source>
        <dbReference type="Pfam" id="PF08479"/>
    </source>
</evidence>
<dbReference type="Pfam" id="PF03865">
    <property type="entry name" value="ShlB"/>
    <property type="match status" value="1"/>
</dbReference>
<feature type="chain" id="PRO_5002683141" evidence="4">
    <location>
        <begin position="33"/>
        <end position="592"/>
    </location>
</feature>
<evidence type="ECO:0000256" key="2">
    <source>
        <dbReference type="ARBA" id="ARBA00022692"/>
    </source>
</evidence>
<dbReference type="STRING" id="349163.Acry_2095"/>
<evidence type="ECO:0000256" key="3">
    <source>
        <dbReference type="ARBA" id="ARBA00023237"/>
    </source>
</evidence>
<keyword evidence="2" id="KW-0812">Transmembrane</keyword>
<evidence type="ECO:0000313" key="8">
    <source>
        <dbReference type="Proteomes" id="UP000000245"/>
    </source>
</evidence>
<dbReference type="InterPro" id="IPR005565">
    <property type="entry name" value="Hemolysn_activator_HlyB_C"/>
</dbReference>
<evidence type="ECO:0000259" key="5">
    <source>
        <dbReference type="Pfam" id="PF03865"/>
    </source>
</evidence>
<dbReference type="InterPro" id="IPR051544">
    <property type="entry name" value="TPS_OM_transporter"/>
</dbReference>
<reference evidence="7 8" key="1">
    <citation type="submission" date="2007-05" db="EMBL/GenBank/DDBJ databases">
        <title>Complete sequence of chromosome of Acidiphilium cryptum JF-5.</title>
        <authorList>
            <consortium name="US DOE Joint Genome Institute"/>
            <person name="Copeland A."/>
            <person name="Lucas S."/>
            <person name="Lapidus A."/>
            <person name="Barry K."/>
            <person name="Detter J.C."/>
            <person name="Glavina del Rio T."/>
            <person name="Hammon N."/>
            <person name="Israni S."/>
            <person name="Dalin E."/>
            <person name="Tice H."/>
            <person name="Pitluck S."/>
            <person name="Sims D."/>
            <person name="Brettin T."/>
            <person name="Bruce D."/>
            <person name="Han C."/>
            <person name="Schmutz J."/>
            <person name="Larimer F."/>
            <person name="Land M."/>
            <person name="Hauser L."/>
            <person name="Kyrpides N."/>
            <person name="Kim E."/>
            <person name="Magnuson T."/>
            <person name="Richardson P."/>
        </authorList>
    </citation>
    <scope>NUCLEOTIDE SEQUENCE [LARGE SCALE GENOMIC DNA]</scope>
    <source>
        <strain evidence="7 8">JF-5</strain>
    </source>
</reference>
<keyword evidence="3" id="KW-0998">Cell outer membrane</keyword>
<keyword evidence="4" id="KW-0732">Signal</keyword>
<dbReference type="EMBL" id="CP000697">
    <property type="protein sequence ID" value="ABQ31294.1"/>
    <property type="molecule type" value="Genomic_DNA"/>
</dbReference>
<dbReference type="Proteomes" id="UP000000245">
    <property type="component" value="Chromosome"/>
</dbReference>
<keyword evidence="1" id="KW-0472">Membrane</keyword>
<organism evidence="7 8">
    <name type="scientific">Acidiphilium cryptum (strain JF-5)</name>
    <dbReference type="NCBI Taxonomy" id="349163"/>
    <lineage>
        <taxon>Bacteria</taxon>
        <taxon>Pseudomonadati</taxon>
        <taxon>Pseudomonadota</taxon>
        <taxon>Alphaproteobacteria</taxon>
        <taxon>Acetobacterales</taxon>
        <taxon>Acidocellaceae</taxon>
        <taxon>Acidiphilium</taxon>
    </lineage>
</organism>
<dbReference type="GO" id="GO:0098046">
    <property type="term" value="C:type V protein secretion system complex"/>
    <property type="evidence" value="ECO:0007669"/>
    <property type="project" value="TreeGrafter"/>
</dbReference>
<dbReference type="Gene3D" id="3.10.20.310">
    <property type="entry name" value="membrane protein fhac"/>
    <property type="match status" value="1"/>
</dbReference>
<feature type="signal peptide" evidence="4">
    <location>
        <begin position="1"/>
        <end position="32"/>
    </location>
</feature>
<dbReference type="InterPro" id="IPR013686">
    <property type="entry name" value="Polypept-transport_assoc_ShlB"/>
</dbReference>
<gene>
    <name evidence="7" type="ordered locus">Acry_2095</name>
</gene>
<dbReference type="KEGG" id="acr:Acry_2095"/>
<feature type="domain" description="Haemolysin activator HlyB C-terminal" evidence="5">
    <location>
        <begin position="388"/>
        <end position="549"/>
    </location>
</feature>
<sequence>MRIGRGVAGRQGCRAGIMAFGLAVFGAAGAHAAPTALPTVPQVSPLQHIMPHAAPNLGQSLPDFRPVGREGAVPDQSVPVHSVAVLGATAFSPAQLRATVGKLIGAATPLPAIEAARLRLLALYRGHGYVLTAVSAEINRSGDLRFIVTEGHIVSVKLSRNIGPVGTLVLGFLDHLTHERPVRQASLEHWLLLAQQIPGVAVGAVLQPNAAAPGALTLVADVVRRPFSALVTADNRGFDETGPAEGLVVGDMNSFTSLGEQSQTSFFHTSGGTNNFGQFSESFFAGTSGLRIGIYFGAGRAIPSGTLREVGYRAHLDVFGLYASYPLWLERGQSLELKARFDGTDNIVYTASGFSGAETPASTDSVRALRIELDEAFSDDVLGAARPALTTATLEASRGLRLFGASANGRSNAGRLGERFDFWKIDLSLDRTQTLFNPWRNASVALEGTFGGQYSPDILPSSETFYLGGNHIAQGYYSGQVTGDDALYASAELQLNTPLNLRLLGRHFFIGSQFYTFYDWGQVWQNEPRTLGQKPNDKRLASFGGGVRLRLTRRIEFDIAAVHRFVTQLQPPASGVPPLRETAVYWGVLARY</sequence>
<dbReference type="AlphaFoldDB" id="A5G0B2"/>
<dbReference type="Pfam" id="PF08479">
    <property type="entry name" value="POTRA_2"/>
    <property type="match status" value="1"/>
</dbReference>
<feature type="domain" description="Polypeptide-transport-associated ShlB-type" evidence="6">
    <location>
        <begin position="79"/>
        <end position="151"/>
    </location>
</feature>
<protein>
    <submittedName>
        <fullName evidence="7">Polypeptide-transport-associated domain protein, ShlB-type</fullName>
    </submittedName>
</protein>
<accession>A5G0B2</accession>
<dbReference type="GO" id="GO:0046819">
    <property type="term" value="P:protein secretion by the type V secretion system"/>
    <property type="evidence" value="ECO:0007669"/>
    <property type="project" value="TreeGrafter"/>
</dbReference>
<evidence type="ECO:0000313" key="7">
    <source>
        <dbReference type="EMBL" id="ABQ31294.1"/>
    </source>
</evidence>
<dbReference type="PANTHER" id="PTHR34597">
    <property type="entry name" value="SLR1661 PROTEIN"/>
    <property type="match status" value="1"/>
</dbReference>
<dbReference type="PANTHER" id="PTHR34597:SF6">
    <property type="entry name" value="BLR6126 PROTEIN"/>
    <property type="match status" value="1"/>
</dbReference>
<name>A5G0B2_ACICJ</name>
<dbReference type="Gene3D" id="2.40.160.50">
    <property type="entry name" value="membrane protein fhac: a member of the omp85/tpsb transporter family"/>
    <property type="match status" value="1"/>
</dbReference>
<proteinExistence type="predicted"/>
<keyword evidence="1" id="KW-1134">Transmembrane beta strand</keyword>